<proteinExistence type="predicted"/>
<protein>
    <recommendedName>
        <fullName evidence="2 3">Single-stranded DNA-binding protein</fullName>
    </recommendedName>
</protein>
<reference evidence="4" key="1">
    <citation type="submission" date="2018-04" db="EMBL/GenBank/DDBJ databases">
        <authorList>
            <person name="Go L.Y."/>
            <person name="Mitchell J.A."/>
        </authorList>
    </citation>
    <scope>NUCLEOTIDE SEQUENCE</scope>
    <source>
        <strain evidence="4">ARTV</strain>
    </source>
</reference>
<gene>
    <name evidence="4" type="primary">ssbB</name>
    <name evidence="4" type="ORF">ARTV_1028</name>
</gene>
<dbReference type="AlphaFoldDB" id="A0A3B0LWS7"/>
<accession>A0A3B0LWS7</accession>
<dbReference type="SUPFAM" id="SSF50249">
    <property type="entry name" value="Nucleic acid-binding proteins"/>
    <property type="match status" value="1"/>
</dbReference>
<dbReference type="InterPro" id="IPR012340">
    <property type="entry name" value="NA-bd_OB-fold"/>
</dbReference>
<dbReference type="PANTHER" id="PTHR10302">
    <property type="entry name" value="SINGLE-STRANDED DNA-BINDING PROTEIN"/>
    <property type="match status" value="1"/>
</dbReference>
<dbReference type="Pfam" id="PF00436">
    <property type="entry name" value="SSB"/>
    <property type="match status" value="1"/>
</dbReference>
<dbReference type="GO" id="GO:0006260">
    <property type="term" value="P:DNA replication"/>
    <property type="evidence" value="ECO:0007669"/>
    <property type="project" value="InterPro"/>
</dbReference>
<evidence type="ECO:0000256" key="2">
    <source>
        <dbReference type="PIRNR" id="PIRNR002070"/>
    </source>
</evidence>
<dbReference type="InterPro" id="IPR000424">
    <property type="entry name" value="Primosome_PriB/ssb"/>
</dbReference>
<dbReference type="GO" id="GO:0003697">
    <property type="term" value="F:single-stranded DNA binding"/>
    <property type="evidence" value="ECO:0007669"/>
    <property type="project" value="InterPro"/>
</dbReference>
<dbReference type="CDD" id="cd04496">
    <property type="entry name" value="SSB_OBF"/>
    <property type="match status" value="1"/>
</dbReference>
<dbReference type="PANTHER" id="PTHR10302:SF0">
    <property type="entry name" value="SINGLE-STRANDED DNA-BINDING PROTEIN, MITOCHONDRIAL"/>
    <property type="match status" value="1"/>
</dbReference>
<dbReference type="InterPro" id="IPR011344">
    <property type="entry name" value="ssDNA-bd"/>
</dbReference>
<evidence type="ECO:0000256" key="3">
    <source>
        <dbReference type="RuleBase" id="RU000524"/>
    </source>
</evidence>
<dbReference type="EMBL" id="UFQR01000003">
    <property type="protein sequence ID" value="SSW95281.1"/>
    <property type="molecule type" value="Genomic_DNA"/>
</dbReference>
<dbReference type="Gene3D" id="2.40.50.140">
    <property type="entry name" value="Nucleic acid-binding proteins"/>
    <property type="match status" value="1"/>
</dbReference>
<evidence type="ECO:0000313" key="4">
    <source>
        <dbReference type="EMBL" id="SSW95281.1"/>
    </source>
</evidence>
<name>A0A3B0LWS7_9GAMM</name>
<sequence>MANQNQGNFTGRIGKLEIRYTQDKNLISIFSIAINKSRKDNSGQWINETTWINCKAFKQIAEYINNQAQKGTFVSVTTNYQENKWTDKSGQQRITPEFLVNDIKILGISEREKSAGKHK</sequence>
<dbReference type="GO" id="GO:0009295">
    <property type="term" value="C:nucleoid"/>
    <property type="evidence" value="ECO:0007669"/>
    <property type="project" value="TreeGrafter"/>
</dbReference>
<dbReference type="PROSITE" id="PS50935">
    <property type="entry name" value="SSB"/>
    <property type="match status" value="1"/>
</dbReference>
<organism evidence="4">
    <name type="scientific">Arsenophonus endosymbiont of Trialeurodes vaporariorum</name>
    <dbReference type="NCBI Taxonomy" id="235567"/>
    <lineage>
        <taxon>Bacteria</taxon>
        <taxon>Pseudomonadati</taxon>
        <taxon>Pseudomonadota</taxon>
        <taxon>Gammaproteobacteria</taxon>
        <taxon>Enterobacterales</taxon>
        <taxon>Morganellaceae</taxon>
        <taxon>Arsenophonus</taxon>
    </lineage>
</organism>
<keyword evidence="1 2" id="KW-0238">DNA-binding</keyword>
<evidence type="ECO:0000256" key="1">
    <source>
        <dbReference type="ARBA" id="ARBA00023125"/>
    </source>
</evidence>
<dbReference type="PIRSF" id="PIRSF002070">
    <property type="entry name" value="SSB"/>
    <property type="match status" value="1"/>
</dbReference>
<dbReference type="NCBIfam" id="TIGR00621">
    <property type="entry name" value="ssb"/>
    <property type="match status" value="1"/>
</dbReference>